<feature type="region of interest" description="Disordered" evidence="5">
    <location>
        <begin position="1"/>
        <end position="24"/>
    </location>
</feature>
<dbReference type="InterPro" id="IPR022369">
    <property type="entry name" value="Integral_membrane_TerC_rswitch"/>
</dbReference>
<feature type="transmembrane region" description="Helical" evidence="6">
    <location>
        <begin position="275"/>
        <end position="295"/>
    </location>
</feature>
<evidence type="ECO:0000313" key="8">
    <source>
        <dbReference type="Proteomes" id="UP000316726"/>
    </source>
</evidence>
<keyword evidence="8" id="KW-1185">Reference proteome</keyword>
<dbReference type="Pfam" id="PF03741">
    <property type="entry name" value="TerC"/>
    <property type="match status" value="1"/>
</dbReference>
<dbReference type="Proteomes" id="UP000316726">
    <property type="component" value="Chromosome 11"/>
</dbReference>
<dbReference type="EMBL" id="CP031044">
    <property type="protein sequence ID" value="QDZ23896.1"/>
    <property type="molecule type" value="Genomic_DNA"/>
</dbReference>
<organism evidence="7 8">
    <name type="scientific">Chloropicon primus</name>
    <dbReference type="NCBI Taxonomy" id="1764295"/>
    <lineage>
        <taxon>Eukaryota</taxon>
        <taxon>Viridiplantae</taxon>
        <taxon>Chlorophyta</taxon>
        <taxon>Chloropicophyceae</taxon>
        <taxon>Chloropicales</taxon>
        <taxon>Chloropicaceae</taxon>
        <taxon>Chloropicon</taxon>
    </lineage>
</organism>
<evidence type="ECO:0000256" key="6">
    <source>
        <dbReference type="SAM" id="Phobius"/>
    </source>
</evidence>
<keyword evidence="4 6" id="KW-0472">Membrane</keyword>
<evidence type="ECO:0000256" key="5">
    <source>
        <dbReference type="SAM" id="MobiDB-lite"/>
    </source>
</evidence>
<dbReference type="AlphaFoldDB" id="A0A5B8MUA3"/>
<dbReference type="NCBIfam" id="TIGR03718">
    <property type="entry name" value="R_switched_Alx"/>
    <property type="match status" value="1"/>
</dbReference>
<dbReference type="GO" id="GO:0016020">
    <property type="term" value="C:membrane"/>
    <property type="evidence" value="ECO:0007669"/>
    <property type="project" value="UniProtKB-SubCell"/>
</dbReference>
<accession>A0A5B8MUA3</accession>
<keyword evidence="3 6" id="KW-1133">Transmembrane helix</keyword>
<reference evidence="7 8" key="1">
    <citation type="submission" date="2018-07" db="EMBL/GenBank/DDBJ databases">
        <title>The complete nuclear genome of the prasinophyte Chloropicon primus (CCMP1205).</title>
        <authorList>
            <person name="Pombert J.-F."/>
            <person name="Otis C."/>
            <person name="Turmel M."/>
            <person name="Lemieux C."/>
        </authorList>
    </citation>
    <scope>NUCLEOTIDE SEQUENCE [LARGE SCALE GENOMIC DNA]</scope>
    <source>
        <strain evidence="7 8">CCMP1205</strain>
    </source>
</reference>
<feature type="transmembrane region" description="Helical" evidence="6">
    <location>
        <begin position="83"/>
        <end position="106"/>
    </location>
</feature>
<sequence length="323" mass="34565">MKGAGLERTRRGGAHAKALKAKPTSSFDEVEEGSTEVASGGAEAASISTPGMDYADLAVKVGAAVAFGAFVDLQFGFEKAEAYFTGYILEQTLSVDNLFVFILLFDYFNVPEKGKDRVLSFGIYTAAVLRGVLILLGSELIEKFEPVLLVFAGILLYSAYGVLFDDGGDEDEDLNDSAIVKFCKNFIDVSEDYDGDKFFTVQNGVKVATPLLLVLAVVELSDLIFAVDSIPAVFGVTKDPFIVYTSNMFAIVGLRSLFGVVSTAMARLQYLEKSVGTVLAFVGFKMIADFGGFHITNSQSLLTVCSILGAGVVWSLVAGEAEE</sequence>
<evidence type="ECO:0000256" key="3">
    <source>
        <dbReference type="ARBA" id="ARBA00022989"/>
    </source>
</evidence>
<protein>
    <submittedName>
        <fullName evidence="7">Integral membrane protein TerC</fullName>
    </submittedName>
</protein>
<dbReference type="STRING" id="1764295.A0A5B8MUA3"/>
<feature type="transmembrane region" description="Helical" evidence="6">
    <location>
        <begin position="147"/>
        <end position="164"/>
    </location>
</feature>
<name>A0A5B8MUA3_9CHLO</name>
<dbReference type="PANTHER" id="PTHR30238">
    <property type="entry name" value="MEMBRANE BOUND PREDICTED REDOX MODULATOR"/>
    <property type="match status" value="1"/>
</dbReference>
<dbReference type="PANTHER" id="PTHR30238:SF0">
    <property type="entry name" value="THYLAKOID MEMBRANE PROTEIN TERC, CHLOROPLASTIC"/>
    <property type="match status" value="1"/>
</dbReference>
<evidence type="ECO:0000256" key="2">
    <source>
        <dbReference type="ARBA" id="ARBA00022692"/>
    </source>
</evidence>
<feature type="compositionally biased region" description="Basic residues" evidence="5">
    <location>
        <begin position="11"/>
        <end position="20"/>
    </location>
</feature>
<evidence type="ECO:0000256" key="1">
    <source>
        <dbReference type="ARBA" id="ARBA00004141"/>
    </source>
</evidence>
<feature type="transmembrane region" description="Helical" evidence="6">
    <location>
        <begin position="247"/>
        <end position="268"/>
    </location>
</feature>
<evidence type="ECO:0000313" key="7">
    <source>
        <dbReference type="EMBL" id="QDZ23896.1"/>
    </source>
</evidence>
<feature type="transmembrane region" description="Helical" evidence="6">
    <location>
        <begin position="118"/>
        <end position="141"/>
    </location>
</feature>
<proteinExistence type="predicted"/>
<feature type="transmembrane region" description="Helical" evidence="6">
    <location>
        <begin position="207"/>
        <end position="227"/>
    </location>
</feature>
<keyword evidence="2 6" id="KW-0812">Transmembrane</keyword>
<evidence type="ECO:0000256" key="4">
    <source>
        <dbReference type="ARBA" id="ARBA00023136"/>
    </source>
</evidence>
<feature type="compositionally biased region" description="Basic and acidic residues" evidence="5">
    <location>
        <begin position="1"/>
        <end position="10"/>
    </location>
</feature>
<comment type="subcellular location">
    <subcellularLocation>
        <location evidence="1">Membrane</location>
        <topology evidence="1">Multi-pass membrane protein</topology>
    </subcellularLocation>
</comment>
<dbReference type="OrthoDB" id="417520at2759"/>
<dbReference type="InterPro" id="IPR005496">
    <property type="entry name" value="Integral_membrane_TerC"/>
</dbReference>
<feature type="transmembrane region" description="Helical" evidence="6">
    <location>
        <begin position="301"/>
        <end position="319"/>
    </location>
</feature>
<gene>
    <name evidence="7" type="ORF">A3770_11p64140</name>
</gene>